<keyword evidence="1" id="KW-1133">Transmembrane helix</keyword>
<evidence type="ECO:0000313" key="2">
    <source>
        <dbReference type="EMBL" id="CAF1329445.1"/>
    </source>
</evidence>
<evidence type="ECO:0000256" key="1">
    <source>
        <dbReference type="SAM" id="Phobius"/>
    </source>
</evidence>
<protein>
    <submittedName>
        <fullName evidence="2">Uncharacterized protein</fullName>
    </submittedName>
</protein>
<gene>
    <name evidence="2" type="ORF">VCS650_LOCUS32600</name>
</gene>
<dbReference type="AlphaFoldDB" id="A0A815FNB9"/>
<name>A0A815FNB9_9BILA</name>
<reference evidence="2" key="1">
    <citation type="submission" date="2021-02" db="EMBL/GenBank/DDBJ databases">
        <authorList>
            <person name="Nowell W R."/>
        </authorList>
    </citation>
    <scope>NUCLEOTIDE SEQUENCE</scope>
</reference>
<evidence type="ECO:0000313" key="3">
    <source>
        <dbReference type="Proteomes" id="UP000663891"/>
    </source>
</evidence>
<keyword evidence="1" id="KW-0472">Membrane</keyword>
<organism evidence="2 3">
    <name type="scientific">Adineta steineri</name>
    <dbReference type="NCBI Taxonomy" id="433720"/>
    <lineage>
        <taxon>Eukaryota</taxon>
        <taxon>Metazoa</taxon>
        <taxon>Spiralia</taxon>
        <taxon>Gnathifera</taxon>
        <taxon>Rotifera</taxon>
        <taxon>Eurotatoria</taxon>
        <taxon>Bdelloidea</taxon>
        <taxon>Adinetida</taxon>
        <taxon>Adinetidae</taxon>
        <taxon>Adineta</taxon>
    </lineage>
</organism>
<feature type="transmembrane region" description="Helical" evidence="1">
    <location>
        <begin position="20"/>
        <end position="42"/>
    </location>
</feature>
<dbReference type="Proteomes" id="UP000663891">
    <property type="component" value="Unassembled WGS sequence"/>
</dbReference>
<keyword evidence="1" id="KW-0812">Transmembrane</keyword>
<accession>A0A815FNB9</accession>
<proteinExistence type="predicted"/>
<sequence>MNSSSVPNVNVFDSVLSYIYRSVGIPLYIFGNLGILLSAWIFHRKAWRKNNSSNRVYQYGIQQTADMKVINTSGIHQSDFDYSEKVERYLTHLNNRITGIDIDEGVYGSSDISTDHVQQLTTRPSSINSIHSSQQTYQDSFKRFEQLYSLVEHQHDRHQITSLDTSAYTSDSLYV</sequence>
<dbReference type="EMBL" id="CAJNON010000598">
    <property type="protein sequence ID" value="CAF1329445.1"/>
    <property type="molecule type" value="Genomic_DNA"/>
</dbReference>
<comment type="caution">
    <text evidence="2">The sequence shown here is derived from an EMBL/GenBank/DDBJ whole genome shotgun (WGS) entry which is preliminary data.</text>
</comment>